<keyword evidence="5" id="KW-1133">Transmembrane helix</keyword>
<feature type="repeat" description="PPR" evidence="4">
    <location>
        <begin position="460"/>
        <end position="490"/>
    </location>
</feature>
<evidence type="ECO:0000259" key="7">
    <source>
        <dbReference type="Pfam" id="PF13947"/>
    </source>
</evidence>
<dbReference type="Gene3D" id="1.25.40.10">
    <property type="entry name" value="Tetratricopeptide repeat domain"/>
    <property type="match status" value="3"/>
</dbReference>
<dbReference type="Pfam" id="PF13947">
    <property type="entry name" value="GUB_WAK_bind"/>
    <property type="match status" value="1"/>
</dbReference>
<dbReference type="PROSITE" id="PS51375">
    <property type="entry name" value="PPR"/>
    <property type="match status" value="3"/>
</dbReference>
<dbReference type="FunFam" id="1.25.40.10:FF:000242">
    <property type="entry name" value="Pentatricopeptide repeat-containing protein"/>
    <property type="match status" value="1"/>
</dbReference>
<gene>
    <name evidence="8" type="ORF">H6P81_013736</name>
</gene>
<dbReference type="GO" id="GO:0016020">
    <property type="term" value="C:membrane"/>
    <property type="evidence" value="ECO:0007669"/>
    <property type="project" value="UniProtKB-SubCell"/>
</dbReference>
<feature type="transmembrane region" description="Helical" evidence="5">
    <location>
        <begin position="285"/>
        <end position="308"/>
    </location>
</feature>
<sequence>MASPFFRSNGYSVCLFLMILRLIFRCSAQSDICRSSCGNIPINYPFGIDEGCGSPYYRNILVCTNSSALELRTPSGRYPVRSISYTDPHLIVTDPYMWSCNDGVRFRRTRPFSLDTSTRFTLSTQNDYLFFNCDERAVIVEPKPRYCERFPEKCDSSCDSSSYLCRNLPDCPSALSERISCCSYYPKATESLRLMLQHCATYTSVYWKIVGASRPYDQVPEYGIRVDYEIPVTTPCLQCQDYDKGGGTCGYETESQSFLCLCNEGNVTTYCTDESSLGNKSRAGVIAGTTTAVSVAGAIGVGAVVWYWKKMRKAFLFSAHRLLEILQRDCKQVNHVNQIQTLLITGGLLIPDPGNPNSRATFFCNTLIRAHLHLHNPGSSIILFTRMLSLQMCLNGHTFPSVVQAAASFSSPTVKSVHAQVVRRGLAFDDVINSCLLKFYAGIGEVSDAHKVFQEIPNPDIVSFNSMLDAYGKNGDPSSVLSLFDQMPDRDIVSWTTTINGLVRNQRFRDAMKLFEEMIHRAVAPNEATLVSILSCFANSDEETAFGQGKQVHAYVIRKAIPVTPFLGTAFIDMYGKKGHLNYATKVFDEMPARECCTWNAIISALASNGREGEAILTFDKMQEEGLTPNSITYVGVLTACSRAGLVYRGASFFESMQEKFRIEPRMEHYGCMVDMMGRAGRVQEAIKFIRRMPVEADGSVWGALLGACRMHGETELGEEVGKRLMELQPSHSGRYVVFSNLYAQVERWPEAAELRQVMSRNQVKKITGLSKMLIHV</sequence>
<dbReference type="InterPro" id="IPR011990">
    <property type="entry name" value="TPR-like_helical_dom_sf"/>
</dbReference>
<dbReference type="NCBIfam" id="TIGR00756">
    <property type="entry name" value="PPR"/>
    <property type="match status" value="3"/>
</dbReference>
<reference evidence="8 9" key="1">
    <citation type="submission" date="2021-07" db="EMBL/GenBank/DDBJ databases">
        <title>The Aristolochia fimbriata genome: insights into angiosperm evolution, floral development and chemical biosynthesis.</title>
        <authorList>
            <person name="Jiao Y."/>
        </authorList>
    </citation>
    <scope>NUCLEOTIDE SEQUENCE [LARGE SCALE GENOMIC DNA]</scope>
    <source>
        <strain evidence="8">IBCAS-2021</strain>
        <tissue evidence="8">Leaf</tissue>
    </source>
</reference>
<evidence type="ECO:0000313" key="8">
    <source>
        <dbReference type="EMBL" id="KAG9447608.1"/>
    </source>
</evidence>
<keyword evidence="2 6" id="KW-0732">Signal</keyword>
<dbReference type="InterPro" id="IPR046848">
    <property type="entry name" value="E_motif"/>
</dbReference>
<dbReference type="GO" id="GO:0009451">
    <property type="term" value="P:RNA modification"/>
    <property type="evidence" value="ECO:0007669"/>
    <property type="project" value="InterPro"/>
</dbReference>
<dbReference type="Pfam" id="PF20431">
    <property type="entry name" value="E_motif"/>
    <property type="match status" value="1"/>
</dbReference>
<dbReference type="GO" id="GO:0003723">
    <property type="term" value="F:RNA binding"/>
    <property type="evidence" value="ECO:0007669"/>
    <property type="project" value="InterPro"/>
</dbReference>
<dbReference type="AlphaFoldDB" id="A0AAV7EFI2"/>
<dbReference type="PANTHER" id="PTHR47926">
    <property type="entry name" value="PENTATRICOPEPTIDE REPEAT-CONTAINING PROTEIN"/>
    <property type="match status" value="1"/>
</dbReference>
<evidence type="ECO:0000256" key="1">
    <source>
        <dbReference type="ARBA" id="ARBA00004167"/>
    </source>
</evidence>
<dbReference type="InterPro" id="IPR046960">
    <property type="entry name" value="PPR_At4g14850-like_plant"/>
</dbReference>
<evidence type="ECO:0000313" key="9">
    <source>
        <dbReference type="Proteomes" id="UP000825729"/>
    </source>
</evidence>
<name>A0AAV7EFI2_ARIFI</name>
<keyword evidence="5" id="KW-0472">Membrane</keyword>
<dbReference type="InterPro" id="IPR002885">
    <property type="entry name" value="PPR_rpt"/>
</dbReference>
<evidence type="ECO:0000256" key="3">
    <source>
        <dbReference type="ARBA" id="ARBA00022737"/>
    </source>
</evidence>
<dbReference type="Proteomes" id="UP000825729">
    <property type="component" value="Unassembled WGS sequence"/>
</dbReference>
<accession>A0AAV7EFI2</accession>
<dbReference type="EMBL" id="JAINDJ010000005">
    <property type="protein sequence ID" value="KAG9447608.1"/>
    <property type="molecule type" value="Genomic_DNA"/>
</dbReference>
<keyword evidence="3" id="KW-0677">Repeat</keyword>
<evidence type="ECO:0000256" key="4">
    <source>
        <dbReference type="PROSITE-ProRule" id="PRU00708"/>
    </source>
</evidence>
<comment type="caution">
    <text evidence="8">The sequence shown here is derived from an EMBL/GenBank/DDBJ whole genome shotgun (WGS) entry which is preliminary data.</text>
</comment>
<feature type="repeat" description="PPR" evidence="4">
    <location>
        <begin position="595"/>
        <end position="629"/>
    </location>
</feature>
<organism evidence="8 9">
    <name type="scientific">Aristolochia fimbriata</name>
    <name type="common">White veined hardy Dutchman's pipe vine</name>
    <dbReference type="NCBI Taxonomy" id="158543"/>
    <lineage>
        <taxon>Eukaryota</taxon>
        <taxon>Viridiplantae</taxon>
        <taxon>Streptophyta</taxon>
        <taxon>Embryophyta</taxon>
        <taxon>Tracheophyta</taxon>
        <taxon>Spermatophyta</taxon>
        <taxon>Magnoliopsida</taxon>
        <taxon>Magnoliidae</taxon>
        <taxon>Piperales</taxon>
        <taxon>Aristolochiaceae</taxon>
        <taxon>Aristolochia</taxon>
    </lineage>
</organism>
<evidence type="ECO:0000256" key="2">
    <source>
        <dbReference type="ARBA" id="ARBA00022729"/>
    </source>
</evidence>
<proteinExistence type="predicted"/>
<dbReference type="PANTHER" id="PTHR47926:SF348">
    <property type="entry name" value="PENTATRICOPEPTIDE REPEAT-CONTAINING PROTEIN"/>
    <property type="match status" value="1"/>
</dbReference>
<dbReference type="Pfam" id="PF13041">
    <property type="entry name" value="PPR_2"/>
    <property type="match status" value="2"/>
</dbReference>
<keyword evidence="9" id="KW-1185">Reference proteome</keyword>
<dbReference type="InterPro" id="IPR025287">
    <property type="entry name" value="WAK_GUB"/>
</dbReference>
<feature type="domain" description="Wall-associated receptor kinase galacturonan-binding" evidence="7">
    <location>
        <begin position="33"/>
        <end position="94"/>
    </location>
</feature>
<comment type="subcellular location">
    <subcellularLocation>
        <location evidence="1">Membrane</location>
        <topology evidence="1">Single-pass membrane protein</topology>
    </subcellularLocation>
</comment>
<evidence type="ECO:0000256" key="6">
    <source>
        <dbReference type="SAM" id="SignalP"/>
    </source>
</evidence>
<evidence type="ECO:0000256" key="5">
    <source>
        <dbReference type="SAM" id="Phobius"/>
    </source>
</evidence>
<protein>
    <recommendedName>
        <fullName evidence="7">Wall-associated receptor kinase galacturonan-binding domain-containing protein</fullName>
    </recommendedName>
</protein>
<feature type="signal peptide" evidence="6">
    <location>
        <begin position="1"/>
        <end position="28"/>
    </location>
</feature>
<dbReference type="GO" id="GO:0030247">
    <property type="term" value="F:polysaccharide binding"/>
    <property type="evidence" value="ECO:0007669"/>
    <property type="project" value="InterPro"/>
</dbReference>
<keyword evidence="5" id="KW-0812">Transmembrane</keyword>
<dbReference type="Pfam" id="PF01535">
    <property type="entry name" value="PPR"/>
    <property type="match status" value="2"/>
</dbReference>
<feature type="chain" id="PRO_5043339049" description="Wall-associated receptor kinase galacturonan-binding domain-containing protein" evidence="6">
    <location>
        <begin position="29"/>
        <end position="777"/>
    </location>
</feature>
<feature type="repeat" description="PPR" evidence="4">
    <location>
        <begin position="491"/>
        <end position="525"/>
    </location>
</feature>